<evidence type="ECO:0000256" key="7">
    <source>
        <dbReference type="ARBA" id="ARBA00022982"/>
    </source>
</evidence>
<evidence type="ECO:0000256" key="6">
    <source>
        <dbReference type="ARBA" id="ARBA00022723"/>
    </source>
</evidence>
<evidence type="ECO:0000256" key="1">
    <source>
        <dbReference type="ARBA" id="ARBA00001970"/>
    </source>
</evidence>
<feature type="transmembrane region" description="Helical" evidence="11">
    <location>
        <begin position="154"/>
        <end position="176"/>
    </location>
</feature>
<keyword evidence="5 11" id="KW-0812">Transmembrane</keyword>
<feature type="chain" id="PRO_5043901168" description="Cytochrome b561 domain-containing protein" evidence="12">
    <location>
        <begin position="23"/>
        <end position="250"/>
    </location>
</feature>
<comment type="subcellular location">
    <subcellularLocation>
        <location evidence="2">Membrane</location>
        <topology evidence="2">Multi-pass membrane protein</topology>
    </subcellularLocation>
</comment>
<evidence type="ECO:0000256" key="2">
    <source>
        <dbReference type="ARBA" id="ARBA00004141"/>
    </source>
</evidence>
<comment type="caution">
    <text evidence="14">The sequence shown here is derived from an EMBL/GenBank/DDBJ whole genome shotgun (WGS) entry which is preliminary data.</text>
</comment>
<keyword evidence="12" id="KW-0732">Signal</keyword>
<keyword evidence="10 11" id="KW-0472">Membrane</keyword>
<keyword evidence="8 11" id="KW-1133">Transmembrane helix</keyword>
<evidence type="ECO:0000256" key="12">
    <source>
        <dbReference type="SAM" id="SignalP"/>
    </source>
</evidence>
<dbReference type="InterPro" id="IPR045150">
    <property type="entry name" value="CYB561D1/2"/>
</dbReference>
<evidence type="ECO:0000256" key="9">
    <source>
        <dbReference type="ARBA" id="ARBA00023004"/>
    </source>
</evidence>
<keyword evidence="4" id="KW-0349">Heme</keyword>
<evidence type="ECO:0000313" key="15">
    <source>
        <dbReference type="Proteomes" id="UP001457282"/>
    </source>
</evidence>
<evidence type="ECO:0000256" key="5">
    <source>
        <dbReference type="ARBA" id="ARBA00022692"/>
    </source>
</evidence>
<dbReference type="Proteomes" id="UP001457282">
    <property type="component" value="Unassembled WGS sequence"/>
</dbReference>
<reference evidence="14 15" key="1">
    <citation type="journal article" date="2023" name="G3 (Bethesda)">
        <title>A chromosome-length genome assembly and annotation of blackberry (Rubus argutus, cv. 'Hillquist').</title>
        <authorList>
            <person name="Bruna T."/>
            <person name="Aryal R."/>
            <person name="Dudchenko O."/>
            <person name="Sargent D.J."/>
            <person name="Mead D."/>
            <person name="Buti M."/>
            <person name="Cavallini A."/>
            <person name="Hytonen T."/>
            <person name="Andres J."/>
            <person name="Pham M."/>
            <person name="Weisz D."/>
            <person name="Mascagni F."/>
            <person name="Usai G."/>
            <person name="Natali L."/>
            <person name="Bassil N."/>
            <person name="Fernandez G.E."/>
            <person name="Lomsadze A."/>
            <person name="Armour M."/>
            <person name="Olukolu B."/>
            <person name="Poorten T."/>
            <person name="Britton C."/>
            <person name="Davik J."/>
            <person name="Ashrafi H."/>
            <person name="Aiden E.L."/>
            <person name="Borodovsky M."/>
            <person name="Worthington M."/>
        </authorList>
    </citation>
    <scope>NUCLEOTIDE SEQUENCE [LARGE SCALE GENOMIC DNA]</scope>
    <source>
        <strain evidence="14">PI 553951</strain>
    </source>
</reference>
<keyword evidence="15" id="KW-1185">Reference proteome</keyword>
<proteinExistence type="predicted"/>
<evidence type="ECO:0000256" key="8">
    <source>
        <dbReference type="ARBA" id="ARBA00022989"/>
    </source>
</evidence>
<dbReference type="CDD" id="cd08760">
    <property type="entry name" value="Cyt_b561_FRRS1_like"/>
    <property type="match status" value="1"/>
</dbReference>
<dbReference type="GO" id="GO:0016020">
    <property type="term" value="C:membrane"/>
    <property type="evidence" value="ECO:0007669"/>
    <property type="project" value="UniProtKB-SubCell"/>
</dbReference>
<keyword evidence="3" id="KW-0813">Transport</keyword>
<dbReference type="EMBL" id="JBEDUW010000006">
    <property type="protein sequence ID" value="KAK9924125.1"/>
    <property type="molecule type" value="Genomic_DNA"/>
</dbReference>
<feature type="transmembrane region" description="Helical" evidence="11">
    <location>
        <begin position="56"/>
        <end position="75"/>
    </location>
</feature>
<evidence type="ECO:0000256" key="4">
    <source>
        <dbReference type="ARBA" id="ARBA00022617"/>
    </source>
</evidence>
<dbReference type="InterPro" id="IPR006593">
    <property type="entry name" value="Cyt_b561/ferric_Rdtase_TM"/>
</dbReference>
<dbReference type="SMART" id="SM00665">
    <property type="entry name" value="B561"/>
    <property type="match status" value="1"/>
</dbReference>
<name>A0AAW1WGR8_RUBAR</name>
<dbReference type="Gene3D" id="1.20.120.1770">
    <property type="match status" value="1"/>
</dbReference>
<evidence type="ECO:0000256" key="3">
    <source>
        <dbReference type="ARBA" id="ARBA00022448"/>
    </source>
</evidence>
<dbReference type="PANTHER" id="PTHR15422:SF24">
    <property type="entry name" value="DOMON RELATED DOMAIN-CONTAINING PROTEIN"/>
    <property type="match status" value="1"/>
</dbReference>
<organism evidence="14 15">
    <name type="scientific">Rubus argutus</name>
    <name type="common">Southern blackberry</name>
    <dbReference type="NCBI Taxonomy" id="59490"/>
    <lineage>
        <taxon>Eukaryota</taxon>
        <taxon>Viridiplantae</taxon>
        <taxon>Streptophyta</taxon>
        <taxon>Embryophyta</taxon>
        <taxon>Tracheophyta</taxon>
        <taxon>Spermatophyta</taxon>
        <taxon>Magnoliopsida</taxon>
        <taxon>eudicotyledons</taxon>
        <taxon>Gunneridae</taxon>
        <taxon>Pentapetalae</taxon>
        <taxon>rosids</taxon>
        <taxon>fabids</taxon>
        <taxon>Rosales</taxon>
        <taxon>Rosaceae</taxon>
        <taxon>Rosoideae</taxon>
        <taxon>Rosoideae incertae sedis</taxon>
        <taxon>Rubus</taxon>
    </lineage>
</organism>
<dbReference type="GO" id="GO:0020037">
    <property type="term" value="F:heme binding"/>
    <property type="evidence" value="ECO:0007669"/>
    <property type="project" value="TreeGrafter"/>
</dbReference>
<keyword evidence="7" id="KW-0249">Electron transport</keyword>
<protein>
    <recommendedName>
        <fullName evidence="13">Cytochrome b561 domain-containing protein</fullName>
    </recommendedName>
</protein>
<dbReference type="GO" id="GO:0140575">
    <property type="term" value="F:transmembrane monodehydroascorbate reductase activity"/>
    <property type="evidence" value="ECO:0007669"/>
    <property type="project" value="InterPro"/>
</dbReference>
<evidence type="ECO:0000259" key="13">
    <source>
        <dbReference type="PROSITE" id="PS50939"/>
    </source>
</evidence>
<dbReference type="GO" id="GO:0046872">
    <property type="term" value="F:metal ion binding"/>
    <property type="evidence" value="ECO:0007669"/>
    <property type="project" value="UniProtKB-KW"/>
</dbReference>
<feature type="transmembrane region" description="Helical" evidence="11">
    <location>
        <begin position="123"/>
        <end position="142"/>
    </location>
</feature>
<feature type="signal peptide" evidence="12">
    <location>
        <begin position="1"/>
        <end position="22"/>
    </location>
</feature>
<evidence type="ECO:0000256" key="10">
    <source>
        <dbReference type="ARBA" id="ARBA00023136"/>
    </source>
</evidence>
<evidence type="ECO:0000256" key="11">
    <source>
        <dbReference type="SAM" id="Phobius"/>
    </source>
</evidence>
<gene>
    <name evidence="14" type="ORF">M0R45_032512</name>
</gene>
<feature type="transmembrane region" description="Helical" evidence="11">
    <location>
        <begin position="87"/>
        <end position="111"/>
    </location>
</feature>
<dbReference type="Pfam" id="PF03188">
    <property type="entry name" value="Cytochrom_B561"/>
    <property type="match status" value="1"/>
</dbReference>
<dbReference type="PANTHER" id="PTHR15422">
    <property type="entry name" value="OS05G0565100 PROTEIN"/>
    <property type="match status" value="1"/>
</dbReference>
<comment type="cofactor">
    <cofactor evidence="1">
        <name>heme b</name>
        <dbReference type="ChEBI" id="CHEBI:60344"/>
    </cofactor>
</comment>
<feature type="transmembrane region" description="Helical" evidence="11">
    <location>
        <begin position="188"/>
        <end position="208"/>
    </location>
</feature>
<keyword evidence="6" id="KW-0479">Metal-binding</keyword>
<evidence type="ECO:0000313" key="14">
    <source>
        <dbReference type="EMBL" id="KAK9924125.1"/>
    </source>
</evidence>
<dbReference type="AlphaFoldDB" id="A0AAW1WGR8"/>
<sequence length="250" mass="28578">MRSLQKLGFFCILLFLVSPVLSSSSQEHVKGASKHKENIHKMISHKLSFEITLHGFLLWASMGFLMPVGLLAIRMSHKVECRRRLRILFYVHALSETLSLLLSTAGAVMSFRNFNNSFNNKHQRLGVGLYGLIWLQALIGIVRPQRGSKGRSMWFLGHWILGTAISLLGVLNIYTGLQAYHEKTSKSIRGWTIIFTVQVCFFTFFYLFQDKWVYIKKQGVVLANESKRSTIDQVVLPREKQKEVAPVESC</sequence>
<keyword evidence="9" id="KW-0408">Iron</keyword>
<accession>A0AAW1WGR8</accession>
<dbReference type="PROSITE" id="PS50939">
    <property type="entry name" value="CYTOCHROME_B561"/>
    <property type="match status" value="1"/>
</dbReference>
<feature type="domain" description="Cytochrome b561" evidence="13">
    <location>
        <begin position="10"/>
        <end position="216"/>
    </location>
</feature>